<organism evidence="1 2">
    <name type="scientific">Scytonema hofmannii PCC 7110</name>
    <dbReference type="NCBI Taxonomy" id="128403"/>
    <lineage>
        <taxon>Bacteria</taxon>
        <taxon>Bacillati</taxon>
        <taxon>Cyanobacteriota</taxon>
        <taxon>Cyanophyceae</taxon>
        <taxon>Nostocales</taxon>
        <taxon>Scytonemataceae</taxon>
        <taxon>Scytonema</taxon>
    </lineage>
</organism>
<dbReference type="STRING" id="128403.WA1_33865"/>
<dbReference type="RefSeq" id="WP_017743627.1">
    <property type="nucleotide sequence ID" value="NZ_KQ976354.1"/>
</dbReference>
<evidence type="ECO:0000313" key="1">
    <source>
        <dbReference type="EMBL" id="KYC38983.1"/>
    </source>
</evidence>
<dbReference type="EMBL" id="ANNX02000036">
    <property type="protein sequence ID" value="KYC38983.1"/>
    <property type="molecule type" value="Genomic_DNA"/>
</dbReference>
<evidence type="ECO:0000313" key="2">
    <source>
        <dbReference type="Proteomes" id="UP000076925"/>
    </source>
</evidence>
<keyword evidence="2" id="KW-1185">Reference proteome</keyword>
<name>A0A139X2V1_9CYAN</name>
<accession>A0A139X2V1</accession>
<dbReference type="AlphaFoldDB" id="A0A139X2V1"/>
<reference evidence="1 2" key="1">
    <citation type="journal article" date="2013" name="Genome Biol. Evol.">
        <title>Genomes of Stigonematalean cyanobacteria (subsection V) and the evolution of oxygenic photosynthesis from prokaryotes to plastids.</title>
        <authorList>
            <person name="Dagan T."/>
            <person name="Roettger M."/>
            <person name="Stucken K."/>
            <person name="Landan G."/>
            <person name="Koch R."/>
            <person name="Major P."/>
            <person name="Gould S.B."/>
            <person name="Goremykin V.V."/>
            <person name="Rippka R."/>
            <person name="Tandeau de Marsac N."/>
            <person name="Gugger M."/>
            <person name="Lockhart P.J."/>
            <person name="Allen J.F."/>
            <person name="Brune I."/>
            <person name="Maus I."/>
            <person name="Puhler A."/>
            <person name="Martin W.F."/>
        </authorList>
    </citation>
    <scope>NUCLEOTIDE SEQUENCE [LARGE SCALE GENOMIC DNA]</scope>
    <source>
        <strain evidence="1 2">PCC 7110</strain>
    </source>
</reference>
<sequence>MAYGQASSFAPKLRRYDTIIPSIQDGLTPEKITAKAKEIELKLDQPHLKQFLEQYTENKATDTE</sequence>
<dbReference type="Proteomes" id="UP000076925">
    <property type="component" value="Unassembled WGS sequence"/>
</dbReference>
<protein>
    <submittedName>
        <fullName evidence="1">Uncharacterized protein</fullName>
    </submittedName>
</protein>
<gene>
    <name evidence="1" type="ORF">WA1_33865</name>
</gene>
<comment type="caution">
    <text evidence="1">The sequence shown here is derived from an EMBL/GenBank/DDBJ whole genome shotgun (WGS) entry which is preliminary data.</text>
</comment>
<proteinExistence type="predicted"/>